<dbReference type="EMBL" id="JABZEC010000004">
    <property type="protein sequence ID" value="NVY96533.1"/>
    <property type="molecule type" value="Genomic_DNA"/>
</dbReference>
<dbReference type="Gene3D" id="3.40.50.300">
    <property type="entry name" value="P-loop containing nucleotide triphosphate hydrolases"/>
    <property type="match status" value="1"/>
</dbReference>
<feature type="transmembrane region" description="Helical" evidence="7">
    <location>
        <begin position="234"/>
        <end position="253"/>
    </location>
</feature>
<dbReference type="SUPFAM" id="SSF52540">
    <property type="entry name" value="P-loop containing nucleoside triphosphate hydrolases"/>
    <property type="match status" value="1"/>
</dbReference>
<evidence type="ECO:0000256" key="1">
    <source>
        <dbReference type="ARBA" id="ARBA00004651"/>
    </source>
</evidence>
<dbReference type="InterPro" id="IPR027417">
    <property type="entry name" value="P-loop_NTPase"/>
</dbReference>
<dbReference type="GO" id="GO:0034040">
    <property type="term" value="F:ATPase-coupled lipid transmembrane transporter activity"/>
    <property type="evidence" value="ECO:0007669"/>
    <property type="project" value="TreeGrafter"/>
</dbReference>
<dbReference type="InterPro" id="IPR003439">
    <property type="entry name" value="ABC_transporter-like_ATP-bd"/>
</dbReference>
<evidence type="ECO:0000256" key="4">
    <source>
        <dbReference type="ARBA" id="ARBA00022840"/>
    </source>
</evidence>
<protein>
    <submittedName>
        <fullName evidence="10">ABC transporter ATP-binding protein</fullName>
    </submittedName>
</protein>
<dbReference type="PROSITE" id="PS50929">
    <property type="entry name" value="ABC_TM1F"/>
    <property type="match status" value="1"/>
</dbReference>
<dbReference type="GO" id="GO:0005886">
    <property type="term" value="C:plasma membrane"/>
    <property type="evidence" value="ECO:0007669"/>
    <property type="project" value="UniProtKB-SubCell"/>
</dbReference>
<dbReference type="InterPro" id="IPR011527">
    <property type="entry name" value="ABC1_TM_dom"/>
</dbReference>
<dbReference type="Proteomes" id="UP000563523">
    <property type="component" value="Unassembled WGS sequence"/>
</dbReference>
<feature type="transmembrane region" description="Helical" evidence="7">
    <location>
        <begin position="44"/>
        <end position="70"/>
    </location>
</feature>
<gene>
    <name evidence="10" type="ORF">HU830_05050</name>
</gene>
<name>A0A850R0U1_9LACO</name>
<feature type="domain" description="ABC transporter" evidence="8">
    <location>
        <begin position="320"/>
        <end position="529"/>
    </location>
</feature>
<dbReference type="PROSITE" id="PS50893">
    <property type="entry name" value="ABC_TRANSPORTER_2"/>
    <property type="match status" value="1"/>
</dbReference>
<organism evidence="10 11">
    <name type="scientific">Bombilactobacillus apium</name>
    <dbReference type="NCBI Taxonomy" id="2675299"/>
    <lineage>
        <taxon>Bacteria</taxon>
        <taxon>Bacillati</taxon>
        <taxon>Bacillota</taxon>
        <taxon>Bacilli</taxon>
        <taxon>Lactobacillales</taxon>
        <taxon>Lactobacillaceae</taxon>
        <taxon>Bombilactobacillus</taxon>
    </lineage>
</organism>
<keyword evidence="11" id="KW-1185">Reference proteome</keyword>
<evidence type="ECO:0000313" key="11">
    <source>
        <dbReference type="Proteomes" id="UP000563523"/>
    </source>
</evidence>
<dbReference type="Pfam" id="PF00005">
    <property type="entry name" value="ABC_tran"/>
    <property type="match status" value="1"/>
</dbReference>
<reference evidence="10 11" key="1">
    <citation type="submission" date="2020-06" db="EMBL/GenBank/DDBJ databases">
        <authorList>
            <person name="Kang J."/>
        </authorList>
    </citation>
    <scope>NUCLEOTIDE SEQUENCE [LARGE SCALE GENOMIC DNA]</scope>
    <source>
        <strain evidence="10 11">DCY120</strain>
    </source>
</reference>
<dbReference type="Pfam" id="PF00664">
    <property type="entry name" value="ABC_membrane"/>
    <property type="match status" value="1"/>
</dbReference>
<keyword evidence="2 7" id="KW-0812">Transmembrane</keyword>
<dbReference type="InterPro" id="IPR036640">
    <property type="entry name" value="ABC1_TM_sf"/>
</dbReference>
<evidence type="ECO:0000259" key="9">
    <source>
        <dbReference type="PROSITE" id="PS50929"/>
    </source>
</evidence>
<dbReference type="InterPro" id="IPR039421">
    <property type="entry name" value="Type_1_exporter"/>
</dbReference>
<dbReference type="CDD" id="cd03228">
    <property type="entry name" value="ABCC_MRP_Like"/>
    <property type="match status" value="1"/>
</dbReference>
<feature type="transmembrane region" description="Helical" evidence="7">
    <location>
        <begin position="12"/>
        <end position="32"/>
    </location>
</feature>
<evidence type="ECO:0000259" key="8">
    <source>
        <dbReference type="PROSITE" id="PS50893"/>
    </source>
</evidence>
<proteinExistence type="predicted"/>
<evidence type="ECO:0000256" key="7">
    <source>
        <dbReference type="SAM" id="Phobius"/>
    </source>
</evidence>
<dbReference type="SUPFAM" id="SSF90123">
    <property type="entry name" value="ABC transporter transmembrane region"/>
    <property type="match status" value="1"/>
</dbReference>
<keyword evidence="6 7" id="KW-0472">Membrane</keyword>
<accession>A0A850R0U1</accession>
<comment type="caution">
    <text evidence="10">The sequence shown here is derived from an EMBL/GenBank/DDBJ whole genome shotgun (WGS) entry which is preliminary data.</text>
</comment>
<dbReference type="RefSeq" id="WP_176942701.1">
    <property type="nucleotide sequence ID" value="NZ_JABZEC010000004.1"/>
</dbReference>
<dbReference type="GO" id="GO:0005524">
    <property type="term" value="F:ATP binding"/>
    <property type="evidence" value="ECO:0007669"/>
    <property type="project" value="UniProtKB-KW"/>
</dbReference>
<evidence type="ECO:0000313" key="10">
    <source>
        <dbReference type="EMBL" id="NVY96533.1"/>
    </source>
</evidence>
<evidence type="ECO:0000256" key="6">
    <source>
        <dbReference type="ARBA" id="ARBA00023136"/>
    </source>
</evidence>
<evidence type="ECO:0000256" key="3">
    <source>
        <dbReference type="ARBA" id="ARBA00022741"/>
    </source>
</evidence>
<dbReference type="PANTHER" id="PTHR24221">
    <property type="entry name" value="ATP-BINDING CASSETTE SUB-FAMILY B"/>
    <property type="match status" value="1"/>
</dbReference>
<dbReference type="SMART" id="SM00382">
    <property type="entry name" value="AAA"/>
    <property type="match status" value="1"/>
</dbReference>
<feature type="transmembrane region" description="Helical" evidence="7">
    <location>
        <begin position="130"/>
        <end position="154"/>
    </location>
</feature>
<dbReference type="PANTHER" id="PTHR24221:SF654">
    <property type="entry name" value="ATP-BINDING CASSETTE SUB-FAMILY B MEMBER 6"/>
    <property type="match status" value="1"/>
</dbReference>
<dbReference type="AlphaFoldDB" id="A0A850R0U1"/>
<keyword evidence="5 7" id="KW-1133">Transmembrane helix</keyword>
<dbReference type="Gene3D" id="1.20.1560.10">
    <property type="entry name" value="ABC transporter type 1, transmembrane domain"/>
    <property type="match status" value="1"/>
</dbReference>
<keyword evidence="4 10" id="KW-0067">ATP-binding</keyword>
<keyword evidence="3" id="KW-0547">Nucleotide-binding</keyword>
<dbReference type="GO" id="GO:0016887">
    <property type="term" value="F:ATP hydrolysis activity"/>
    <property type="evidence" value="ECO:0007669"/>
    <property type="project" value="InterPro"/>
</dbReference>
<dbReference type="InterPro" id="IPR003593">
    <property type="entry name" value="AAA+_ATPase"/>
</dbReference>
<comment type="subcellular location">
    <subcellularLocation>
        <location evidence="1">Cell membrane</location>
        <topology evidence="1">Multi-pass membrane protein</topology>
    </subcellularLocation>
</comment>
<evidence type="ECO:0000256" key="2">
    <source>
        <dbReference type="ARBA" id="ARBA00022692"/>
    </source>
</evidence>
<evidence type="ECO:0000256" key="5">
    <source>
        <dbReference type="ARBA" id="ARBA00022989"/>
    </source>
</evidence>
<feature type="domain" description="ABC transmembrane type-1" evidence="9">
    <location>
        <begin position="12"/>
        <end position="288"/>
    </location>
</feature>
<sequence length="531" mass="58222">MTLKYAPIWQIILYVVLALAKGLQVVFVAYIFQQFINFAQAPTGSLGLLTLGALGGLLVFGGLSIVYQFITTKIVATINLRLKSQAATALLQTRPEQNNLDTSFLTNDLKQIETARIQAELKIIFNAGQFIEALIAALVSSWSLALIFLVAALAPATIQKLFGQAIAQRAAHWQIANRHYTRTVQDTVTGVGLAQLYQVGATFQKRFAQAAQKMETALQQTNWLQATATEVTTTGAYICSLIIPFAFGIYFVVHGQISLGTFMMITQLANNFINPIVNIFSALNDRHTTSPIWQQLQASLANRSTFPPAKLTPGPTFQQLELQDATVVLGEQTIFRGLNLRVKAGEKVLLKAPSGWGKSTLLQVLTGNYRLTAGKYLINGLDCTGNWEQAHQYCAVIQQEPFILDDTLRYNITLGRPLSLEQLTQAATQAGLSDLVATKGWNYQVGPHGQNLSGGQNQRLEIARALVAQRPLLLADEATSALDPHLAQQIHQIFLRDFPGTVIEVAHQISPADQRLFDRILDLTELGTPTA</sequence>
<dbReference type="GO" id="GO:0140359">
    <property type="term" value="F:ABC-type transporter activity"/>
    <property type="evidence" value="ECO:0007669"/>
    <property type="project" value="InterPro"/>
</dbReference>